<dbReference type="Pfam" id="PF13374">
    <property type="entry name" value="TPR_10"/>
    <property type="match status" value="1"/>
</dbReference>
<protein>
    <recommendedName>
        <fullName evidence="4">Tetratricopeptide repeat protein</fullName>
    </recommendedName>
</protein>
<evidence type="ECO:0000256" key="1">
    <source>
        <dbReference type="PROSITE-ProRule" id="PRU00339"/>
    </source>
</evidence>
<name>A0AA91I2S7_9GAMM</name>
<dbReference type="Pfam" id="PF13181">
    <property type="entry name" value="TPR_8"/>
    <property type="match status" value="1"/>
</dbReference>
<dbReference type="SUPFAM" id="SSF48452">
    <property type="entry name" value="TPR-like"/>
    <property type="match status" value="1"/>
</dbReference>
<dbReference type="EMBL" id="LUUL01000146">
    <property type="protein sequence ID" value="OAI21250.1"/>
    <property type="molecule type" value="Genomic_DNA"/>
</dbReference>
<evidence type="ECO:0008006" key="4">
    <source>
        <dbReference type="Google" id="ProtNLM"/>
    </source>
</evidence>
<dbReference type="Proteomes" id="UP000077734">
    <property type="component" value="Unassembled WGS sequence"/>
</dbReference>
<dbReference type="Gene3D" id="1.25.40.10">
    <property type="entry name" value="Tetratricopeptide repeat domain"/>
    <property type="match status" value="2"/>
</dbReference>
<dbReference type="AlphaFoldDB" id="A0AA91I2S7"/>
<evidence type="ECO:0000313" key="2">
    <source>
        <dbReference type="EMBL" id="OAI21250.1"/>
    </source>
</evidence>
<reference evidence="2 3" key="1">
    <citation type="submission" date="2016-03" db="EMBL/GenBank/DDBJ databases">
        <authorList>
            <person name="Heylen K."/>
            <person name="De Vos P."/>
            <person name="Vekeman B."/>
        </authorList>
    </citation>
    <scope>NUCLEOTIDE SEQUENCE [LARGE SCALE GENOMIC DNA]</scope>
    <source>
        <strain evidence="2 3">R-49807</strain>
    </source>
</reference>
<dbReference type="InterPro" id="IPR011990">
    <property type="entry name" value="TPR-like_helical_dom_sf"/>
</dbReference>
<keyword evidence="1" id="KW-0802">TPR repeat</keyword>
<accession>A0AA91I2S7</accession>
<gene>
    <name evidence="2" type="ORF">A1356_21290</name>
</gene>
<feature type="repeat" description="TPR" evidence="1">
    <location>
        <begin position="92"/>
        <end position="125"/>
    </location>
</feature>
<dbReference type="PROSITE" id="PS50005">
    <property type="entry name" value="TPR"/>
    <property type="match status" value="1"/>
</dbReference>
<dbReference type="SMART" id="SM00028">
    <property type="entry name" value="TPR"/>
    <property type="match status" value="4"/>
</dbReference>
<comment type="caution">
    <text evidence="2">The sequence shown here is derived from an EMBL/GenBank/DDBJ whole genome shotgun (WGS) entry which is preliminary data.</text>
</comment>
<keyword evidence="3" id="KW-1185">Reference proteome</keyword>
<organism evidence="2 3">
    <name type="scientific">Methylomonas koyamae</name>
    <dbReference type="NCBI Taxonomy" id="702114"/>
    <lineage>
        <taxon>Bacteria</taxon>
        <taxon>Pseudomonadati</taxon>
        <taxon>Pseudomonadota</taxon>
        <taxon>Gammaproteobacteria</taxon>
        <taxon>Methylococcales</taxon>
        <taxon>Methylococcaceae</taxon>
        <taxon>Methylomonas</taxon>
    </lineage>
</organism>
<evidence type="ECO:0000313" key="3">
    <source>
        <dbReference type="Proteomes" id="UP000077734"/>
    </source>
</evidence>
<dbReference type="InterPro" id="IPR019734">
    <property type="entry name" value="TPR_rpt"/>
</dbReference>
<proteinExistence type="predicted"/>
<sequence length="483" mass="54983">MEEWRENKSIGGAANLLSFGHVDKLHPLIREPAEYILKSKQYIPGHLLNLAKRISGINQDIVKQKRNPEQTQKFYVDAALLKKKINTNPQDAISLVDLARIYSSLGQNKKAERAILTAVNLYPDHRFILRSASRFFIHNNDAEQSLYLLNKSERTRNDPWLMAAQISISVILEKPQRLIKKAKEIINSQSYSSVHMSELCGSLATIQIIDGNNKDARRNFNKALAVPNDNTIAQAIWVSQYYKMQITTKAEWFSDPLSSEAKYYNYDLLGDFEGALDAALEWQYDEPFSINPAIAAVYMASILEKYEDSEKYAKRALLLHHDDINLMNNLVFALAAQNKIKEAENILGTVIKHEQHIGKVSPQSIANLGMILYRNSDFIEGEKMYRTAIELYEKEQDSFRKAMAISFLAKEATIAKASNAECLRAEAKSFVKKTSSKPAEKVLSTIEGIDLIDRAPSLIKPIKWKYDKERNIIILPKSKPFRE</sequence>